<keyword evidence="1" id="KW-0732">Signal</keyword>
<dbReference type="Proteomes" id="UP000669179">
    <property type="component" value="Unassembled WGS sequence"/>
</dbReference>
<evidence type="ECO:0000256" key="1">
    <source>
        <dbReference type="ARBA" id="ARBA00022729"/>
    </source>
</evidence>
<sequence>MGKVFFRDATDGLNYVCSAGTVNSNSKRLISTAGHCVHHGSGGTWHQNWTFVPYYDHGNRPYGTWSAYRLVTFNGWANSSDLNYDVGFVKANDLSGVHIVNRVGGNGIQTGQSTSRAMTIIGYPAEAPYPGDWQYYCQGTTYASGSRIAMACPLTRGVSGGPWLFGYSNSTLLGYINGTSSTTNNGRTTLWSPYFSNDVWNLYNYADGV</sequence>
<dbReference type="InterPro" id="IPR043504">
    <property type="entry name" value="Peptidase_S1_PA_chymotrypsin"/>
</dbReference>
<accession>A0A939PKQ6</accession>
<dbReference type="InterPro" id="IPR050966">
    <property type="entry name" value="Glutamyl_endopeptidase"/>
</dbReference>
<protein>
    <recommendedName>
        <fullName evidence="4">Peptidase</fullName>
    </recommendedName>
</protein>
<evidence type="ECO:0008006" key="4">
    <source>
        <dbReference type="Google" id="ProtNLM"/>
    </source>
</evidence>
<evidence type="ECO:0000313" key="3">
    <source>
        <dbReference type="Proteomes" id="UP000669179"/>
    </source>
</evidence>
<keyword evidence="3" id="KW-1185">Reference proteome</keyword>
<organism evidence="2 3">
    <name type="scientific">Actinomadura barringtoniae</name>
    <dbReference type="NCBI Taxonomy" id="1427535"/>
    <lineage>
        <taxon>Bacteria</taxon>
        <taxon>Bacillati</taxon>
        <taxon>Actinomycetota</taxon>
        <taxon>Actinomycetes</taxon>
        <taxon>Streptosporangiales</taxon>
        <taxon>Thermomonosporaceae</taxon>
        <taxon>Actinomadura</taxon>
    </lineage>
</organism>
<reference evidence="2" key="1">
    <citation type="submission" date="2021-03" db="EMBL/GenBank/DDBJ databases">
        <authorList>
            <person name="Kanchanasin P."/>
            <person name="Saeng-In P."/>
            <person name="Phongsopitanun W."/>
            <person name="Yuki M."/>
            <person name="Kudo T."/>
            <person name="Ohkuma M."/>
            <person name="Tanasupawat S."/>
        </authorList>
    </citation>
    <scope>NUCLEOTIDE SEQUENCE</scope>
    <source>
        <strain evidence="2">GKU 128</strain>
    </source>
</reference>
<gene>
    <name evidence="2" type="ORF">J4573_32580</name>
</gene>
<dbReference type="Gene3D" id="2.40.10.10">
    <property type="entry name" value="Trypsin-like serine proteases"/>
    <property type="match status" value="2"/>
</dbReference>
<proteinExistence type="predicted"/>
<dbReference type="PANTHER" id="PTHR15462">
    <property type="entry name" value="SERINE PROTEASE"/>
    <property type="match status" value="1"/>
</dbReference>
<dbReference type="AlphaFoldDB" id="A0A939PKQ6"/>
<name>A0A939PKQ6_9ACTN</name>
<dbReference type="InterPro" id="IPR009003">
    <property type="entry name" value="Peptidase_S1_PA"/>
</dbReference>
<dbReference type="PANTHER" id="PTHR15462:SF19">
    <property type="entry name" value="PEPTIDASE S1 DOMAIN-CONTAINING PROTEIN"/>
    <property type="match status" value="1"/>
</dbReference>
<dbReference type="SUPFAM" id="SSF50494">
    <property type="entry name" value="Trypsin-like serine proteases"/>
    <property type="match status" value="1"/>
</dbReference>
<comment type="caution">
    <text evidence="2">The sequence shown here is derived from an EMBL/GenBank/DDBJ whole genome shotgun (WGS) entry which is preliminary data.</text>
</comment>
<evidence type="ECO:0000313" key="2">
    <source>
        <dbReference type="EMBL" id="MBO2451863.1"/>
    </source>
</evidence>
<dbReference type="EMBL" id="JAGEOJ010000014">
    <property type="protein sequence ID" value="MBO2451863.1"/>
    <property type="molecule type" value="Genomic_DNA"/>
</dbReference>